<dbReference type="EMBL" id="KI395307">
    <property type="protein sequence ID" value="ERM98634.1"/>
    <property type="molecule type" value="Genomic_DNA"/>
</dbReference>
<dbReference type="HOGENOM" id="CLU_1984585_0_0_1"/>
<feature type="compositionally biased region" description="Polar residues" evidence="1">
    <location>
        <begin position="61"/>
        <end position="72"/>
    </location>
</feature>
<sequence length="126" mass="13559">MGQVRLQDSGQSPMPQNSDNPSSDEPTPPPSQAIVVYDQPPPPVPFPPPVRFPVKNHDSDQFSGSVSGTMAPTGTGEHRPQDNEVQEIGNPWTTGLFDCEDHPTSGEQFAMGPISSLSIVPNRAKR</sequence>
<feature type="compositionally biased region" description="Polar residues" evidence="1">
    <location>
        <begin position="1"/>
        <end position="25"/>
    </location>
</feature>
<protein>
    <submittedName>
        <fullName evidence="2">Uncharacterized protein</fullName>
    </submittedName>
</protein>
<dbReference type="Gramene" id="ERM98634">
    <property type="protein sequence ID" value="ERM98634"/>
    <property type="gene ID" value="AMTR_s00109p00095190"/>
</dbReference>
<keyword evidence="3" id="KW-1185">Reference proteome</keyword>
<proteinExistence type="predicted"/>
<accession>W1NVD4</accession>
<evidence type="ECO:0000313" key="2">
    <source>
        <dbReference type="EMBL" id="ERM98634.1"/>
    </source>
</evidence>
<gene>
    <name evidence="2" type="ORF">AMTR_s00109p00095190</name>
</gene>
<dbReference type="Proteomes" id="UP000017836">
    <property type="component" value="Unassembled WGS sequence"/>
</dbReference>
<organism evidence="2 3">
    <name type="scientific">Amborella trichopoda</name>
    <dbReference type="NCBI Taxonomy" id="13333"/>
    <lineage>
        <taxon>Eukaryota</taxon>
        <taxon>Viridiplantae</taxon>
        <taxon>Streptophyta</taxon>
        <taxon>Embryophyta</taxon>
        <taxon>Tracheophyta</taxon>
        <taxon>Spermatophyta</taxon>
        <taxon>Magnoliopsida</taxon>
        <taxon>Amborellales</taxon>
        <taxon>Amborellaceae</taxon>
        <taxon>Amborella</taxon>
    </lineage>
</organism>
<feature type="region of interest" description="Disordered" evidence="1">
    <location>
        <begin position="1"/>
        <end position="126"/>
    </location>
</feature>
<evidence type="ECO:0000313" key="3">
    <source>
        <dbReference type="Proteomes" id="UP000017836"/>
    </source>
</evidence>
<reference evidence="3" key="1">
    <citation type="journal article" date="2013" name="Science">
        <title>The Amborella genome and the evolution of flowering plants.</title>
        <authorList>
            <consortium name="Amborella Genome Project"/>
        </authorList>
    </citation>
    <scope>NUCLEOTIDE SEQUENCE [LARGE SCALE GENOMIC DNA]</scope>
</reference>
<name>W1NVD4_AMBTC</name>
<feature type="compositionally biased region" description="Pro residues" evidence="1">
    <location>
        <begin position="39"/>
        <end position="51"/>
    </location>
</feature>
<dbReference type="AlphaFoldDB" id="W1NVD4"/>
<evidence type="ECO:0000256" key="1">
    <source>
        <dbReference type="SAM" id="MobiDB-lite"/>
    </source>
</evidence>